<keyword evidence="2" id="KW-0472">Membrane</keyword>
<feature type="compositionally biased region" description="Low complexity" evidence="1">
    <location>
        <begin position="310"/>
        <end position="334"/>
    </location>
</feature>
<feature type="transmembrane region" description="Helical" evidence="2">
    <location>
        <begin position="729"/>
        <end position="750"/>
    </location>
</feature>
<feature type="compositionally biased region" description="Polar residues" evidence="1">
    <location>
        <begin position="337"/>
        <end position="354"/>
    </location>
</feature>
<gene>
    <name evidence="3" type="ORF">BSAL_10700</name>
</gene>
<feature type="transmembrane region" description="Helical" evidence="2">
    <location>
        <begin position="668"/>
        <end position="687"/>
    </location>
</feature>
<evidence type="ECO:0000256" key="1">
    <source>
        <dbReference type="SAM" id="MobiDB-lite"/>
    </source>
</evidence>
<keyword evidence="2" id="KW-1133">Transmembrane helix</keyword>
<feature type="transmembrane region" description="Helical" evidence="2">
    <location>
        <begin position="762"/>
        <end position="786"/>
    </location>
</feature>
<feature type="transmembrane region" description="Helical" evidence="2">
    <location>
        <begin position="438"/>
        <end position="462"/>
    </location>
</feature>
<keyword evidence="2 3" id="KW-0812">Transmembrane</keyword>
<evidence type="ECO:0000313" key="3">
    <source>
        <dbReference type="EMBL" id="CUI14690.1"/>
    </source>
</evidence>
<feature type="transmembrane region" description="Helical" evidence="2">
    <location>
        <begin position="693"/>
        <end position="717"/>
    </location>
</feature>
<feature type="transmembrane region" description="Helical" evidence="2">
    <location>
        <begin position="503"/>
        <end position="522"/>
    </location>
</feature>
<evidence type="ECO:0000256" key="2">
    <source>
        <dbReference type="SAM" id="Phobius"/>
    </source>
</evidence>
<accession>A0A0S4KG67</accession>
<dbReference type="VEuPathDB" id="TriTrypDB:BSAL_10700"/>
<sequence>MRWGENLVRNGAATTSSQWFGWTQIYSAPPSDGANGTSSITPVKFGSNLNVGTSLSTGGSASASSLLLQPPANDGYSCVITTPGEGCINNTVTMFSGGYNLTNASQYHCAIKQYVDVTPFAKYIRSHDTIVSLSVTAVLGTYNDYASFAVQQLDAQRLPVALSNDVAGISNIEVNNAFTFNASSFSCIQRYSKSKILVQRTTSLVAVTFACFMTDSGKTCDGWGTNFTVALQLEKNGNWTSTTSASRSLTLSTSRHATSQSMSSVLTLTPSLSAATPLPTSTHTVTPSAKSLSIAQRSGTLAETSRLTASTSWHPSTSSSMSSRSSSSSPSVASLLKTLSNSTHWNSSTPTPTRSAPLLRGPSTTAPITAATQAINAGVAAAAALFATSVAGGALMQASLGSAPCANSNAGDSTSDGSSDRSFNPALYLVSPFYGINAYAMVFGNIALVVAACGLHLMIITLKWNNKRSLRTTTFSVLSHFAEVRFPNVSIQVAVYAVQEWRWVAGAFCGMLWWSALIRLILHNPIIIIGHDVGTMIGNVVVWAFAMAYPTLLFYSIWSIRSALVTGRIIDVVNRIASSTIATTVLCSSTTGDSFSDDGAIQCDNPVSNSVIAAEDIPAEYLPSQKFFELLAPLSFWRPRDLRLAFGPAFAQYKGSVVRDTNSNWGMLWIAGDVLLLPTVVCVASTAKPTEATRWALCNGVMLAGSALLIVFAAALGYARPYRIGIRNFLGPLIVLWVALTCLLSCPLLTDRLTTAAEDARGIISALQSCTVLLLSLAELVVFLTVDRRMALREQKLLQGSGKRPEIQLGVDPLTHGTVSVSLWEQDASSHDDLKYLVDGEPVNHYRGTVGRVSPDRSVTSLWDVEVELTNLTAKRYDDDGASFVDCLQKERDDDDDDDSILMFGGADHGDQSDLERMYKAFM</sequence>
<dbReference type="EMBL" id="CYKH01001539">
    <property type="protein sequence ID" value="CUI14690.1"/>
    <property type="molecule type" value="Genomic_DNA"/>
</dbReference>
<name>A0A0S4KG67_BODSA</name>
<keyword evidence="4" id="KW-1185">Reference proteome</keyword>
<feature type="region of interest" description="Disordered" evidence="1">
    <location>
        <begin position="302"/>
        <end position="363"/>
    </location>
</feature>
<organism evidence="3 4">
    <name type="scientific">Bodo saltans</name>
    <name type="common">Flagellated protozoan</name>
    <dbReference type="NCBI Taxonomy" id="75058"/>
    <lineage>
        <taxon>Eukaryota</taxon>
        <taxon>Discoba</taxon>
        <taxon>Euglenozoa</taxon>
        <taxon>Kinetoplastea</taxon>
        <taxon>Metakinetoplastina</taxon>
        <taxon>Eubodonida</taxon>
        <taxon>Bodonidae</taxon>
        <taxon>Bodo</taxon>
    </lineage>
</organism>
<dbReference type="Proteomes" id="UP000051952">
    <property type="component" value="Unassembled WGS sequence"/>
</dbReference>
<reference evidence="4" key="1">
    <citation type="submission" date="2015-09" db="EMBL/GenBank/DDBJ databases">
        <authorList>
            <consortium name="Pathogen Informatics"/>
        </authorList>
    </citation>
    <scope>NUCLEOTIDE SEQUENCE [LARGE SCALE GENOMIC DNA]</scope>
    <source>
        <strain evidence="4">Lake Konstanz</strain>
    </source>
</reference>
<protein>
    <submittedName>
        <fullName evidence="3">Transmembrane protein, putative</fullName>
    </submittedName>
</protein>
<evidence type="ECO:0000313" key="4">
    <source>
        <dbReference type="Proteomes" id="UP000051952"/>
    </source>
</evidence>
<feature type="transmembrane region" description="Helical" evidence="2">
    <location>
        <begin position="534"/>
        <end position="558"/>
    </location>
</feature>
<proteinExistence type="predicted"/>
<dbReference type="AlphaFoldDB" id="A0A0S4KG67"/>